<dbReference type="AlphaFoldDB" id="A0A6P4AVL8"/>
<dbReference type="PANTHER" id="PTHR47987:SF11">
    <property type="entry name" value="RECEPTOR-LIKE CYTOSOLIC SERINE_THREONINE-PROTEIN KINASE RBK1 ISOFORM X1"/>
    <property type="match status" value="1"/>
</dbReference>
<accession>A0A6P4AVL8</accession>
<feature type="domain" description="Protein kinase" evidence="6">
    <location>
        <begin position="254"/>
        <end position="526"/>
    </location>
</feature>
<proteinExistence type="predicted"/>
<dbReference type="GO" id="GO:0004672">
    <property type="term" value="F:protein kinase activity"/>
    <property type="evidence" value="ECO:0007669"/>
    <property type="project" value="InterPro"/>
</dbReference>
<dbReference type="InterPro" id="IPR046958">
    <property type="entry name" value="RBK1/2/STUNTED"/>
</dbReference>
<dbReference type="InterPro" id="IPR011009">
    <property type="entry name" value="Kinase-like_dom_sf"/>
</dbReference>
<dbReference type="PROSITE" id="PS50011">
    <property type="entry name" value="PROTEIN_KINASE_DOM"/>
    <property type="match status" value="1"/>
</dbReference>
<evidence type="ECO:0000256" key="4">
    <source>
        <dbReference type="ARBA" id="ARBA00022840"/>
    </source>
</evidence>
<evidence type="ECO:0000313" key="7">
    <source>
        <dbReference type="Proteomes" id="UP001652623"/>
    </source>
</evidence>
<dbReference type="InParanoid" id="A0A6P4AVL8"/>
<evidence type="ECO:0000313" key="8">
    <source>
        <dbReference type="RefSeq" id="XP_015893215.4"/>
    </source>
</evidence>
<dbReference type="PROSITE" id="PS00108">
    <property type="entry name" value="PROTEIN_KINASE_ST"/>
    <property type="match status" value="1"/>
</dbReference>
<evidence type="ECO:0000256" key="2">
    <source>
        <dbReference type="ARBA" id="ARBA00022741"/>
    </source>
</evidence>
<dbReference type="GeneID" id="107427346"/>
<dbReference type="Proteomes" id="UP001652623">
    <property type="component" value="Chromosome 9"/>
</dbReference>
<feature type="binding site" evidence="5">
    <location>
        <position position="282"/>
    </location>
    <ligand>
        <name>ATP</name>
        <dbReference type="ChEBI" id="CHEBI:30616"/>
    </ligand>
</feature>
<evidence type="ECO:0000256" key="5">
    <source>
        <dbReference type="PROSITE-ProRule" id="PRU10141"/>
    </source>
</evidence>
<reference evidence="8" key="1">
    <citation type="submission" date="2025-08" db="UniProtKB">
        <authorList>
            <consortium name="RefSeq"/>
        </authorList>
    </citation>
    <scope>IDENTIFICATION</scope>
    <source>
        <tissue evidence="8">Seedling</tissue>
    </source>
</reference>
<dbReference type="SMART" id="SM00220">
    <property type="entry name" value="S_TKc"/>
    <property type="match status" value="1"/>
</dbReference>
<name>A0A6P4AVL8_ZIZJJ</name>
<dbReference type="SUPFAM" id="SSF56112">
    <property type="entry name" value="Protein kinase-like (PK-like)"/>
    <property type="match status" value="1"/>
</dbReference>
<dbReference type="PANTHER" id="PTHR47987">
    <property type="entry name" value="OS08G0249100 PROTEIN"/>
    <property type="match status" value="1"/>
</dbReference>
<keyword evidence="4 5" id="KW-0067">ATP-binding</keyword>
<dbReference type="Gene3D" id="3.30.200.20">
    <property type="entry name" value="Phosphorylase Kinase, domain 1"/>
    <property type="match status" value="1"/>
</dbReference>
<dbReference type="RefSeq" id="XP_015893215.4">
    <property type="nucleotide sequence ID" value="XM_016037729.4"/>
</dbReference>
<sequence length="564" mass="63422">MMVRSSSIDLQMLSFRSKKVKNRNIIFGLKSDNSSREILLKLLAAVVKPEDNVLVIHVQKEDDAFDPNTFHIHEDLCKSKKVDFQVKVCNGESYITVLTHQVRLSYASILALGSSLSGLNYSAVNYCLKGLPPTCTLLVMNNAGRIIIKSQGTSQQGGSKRAVLQSSFSSSCYNRVPQSVHNSRLQKSLTVPYSSTSSSIQQTNKPVLFGASKTAQVPNLMMKQKLSKRLALLESEGSSRHFTMEEIRWATNNFSPVVLIGEGGHSNVYRAVFEDGKAAAVKVLKTSYHAVEDLLREVDLLSSIKHENIVEVIGYCNSREMQAIVYNLLRGSLRQNLRHLKWRERMRVAIGVAKALDYLHHSCNPPVVHRDVKSSNILLSDSFQPQLSDFGAAMLLHQSQQASENAKPFTVVGTFGYLAPEYMMYGEVDEKIDVYSYGVVLLELITGKEAVKTDQAIHESLVLWARSLLSYGLFKRLIDPYLNGDYNKEEMEIMMIASRLCLVHSSSKRPTIKTILRLFEEPDYWIKMQRVRDEFLKGTTSIGETEPLRQDESVNSEDVLIDNL</sequence>
<keyword evidence="1" id="KW-0808">Transferase</keyword>
<dbReference type="Pfam" id="PF00069">
    <property type="entry name" value="Pkinase"/>
    <property type="match status" value="1"/>
</dbReference>
<dbReference type="KEGG" id="zju:107427346"/>
<dbReference type="InterPro" id="IPR017441">
    <property type="entry name" value="Protein_kinase_ATP_BS"/>
</dbReference>
<dbReference type="PROSITE" id="PS00107">
    <property type="entry name" value="PROTEIN_KINASE_ATP"/>
    <property type="match status" value="1"/>
</dbReference>
<dbReference type="InterPro" id="IPR000719">
    <property type="entry name" value="Prot_kinase_dom"/>
</dbReference>
<dbReference type="InterPro" id="IPR008271">
    <property type="entry name" value="Ser/Thr_kinase_AS"/>
</dbReference>
<gene>
    <name evidence="8" type="primary">LOC107427346</name>
</gene>
<evidence type="ECO:0000256" key="1">
    <source>
        <dbReference type="ARBA" id="ARBA00022679"/>
    </source>
</evidence>
<dbReference type="Gene3D" id="1.10.510.10">
    <property type="entry name" value="Transferase(Phosphotransferase) domain 1"/>
    <property type="match status" value="1"/>
</dbReference>
<keyword evidence="2 5" id="KW-0547">Nucleotide-binding</keyword>
<dbReference type="GO" id="GO:0005524">
    <property type="term" value="F:ATP binding"/>
    <property type="evidence" value="ECO:0007669"/>
    <property type="project" value="UniProtKB-UniRule"/>
</dbReference>
<protein>
    <submittedName>
        <fullName evidence="8">Protein kinase STUNTED</fullName>
    </submittedName>
</protein>
<evidence type="ECO:0000259" key="6">
    <source>
        <dbReference type="PROSITE" id="PS50011"/>
    </source>
</evidence>
<organism evidence="7 8">
    <name type="scientific">Ziziphus jujuba</name>
    <name type="common">Chinese jujube</name>
    <name type="synonym">Ziziphus sativa</name>
    <dbReference type="NCBI Taxonomy" id="326968"/>
    <lineage>
        <taxon>Eukaryota</taxon>
        <taxon>Viridiplantae</taxon>
        <taxon>Streptophyta</taxon>
        <taxon>Embryophyta</taxon>
        <taxon>Tracheophyta</taxon>
        <taxon>Spermatophyta</taxon>
        <taxon>Magnoliopsida</taxon>
        <taxon>eudicotyledons</taxon>
        <taxon>Gunneridae</taxon>
        <taxon>Pentapetalae</taxon>
        <taxon>rosids</taxon>
        <taxon>fabids</taxon>
        <taxon>Rosales</taxon>
        <taxon>Rhamnaceae</taxon>
        <taxon>Paliureae</taxon>
        <taxon>Ziziphus</taxon>
    </lineage>
</organism>
<evidence type="ECO:0000256" key="3">
    <source>
        <dbReference type="ARBA" id="ARBA00022777"/>
    </source>
</evidence>
<keyword evidence="3 8" id="KW-0418">Kinase</keyword>
<keyword evidence="7" id="KW-1185">Reference proteome</keyword>